<dbReference type="PROSITE" id="PS50910">
    <property type="entry name" value="HEPN"/>
    <property type="match status" value="1"/>
</dbReference>
<accession>A0A832TH22</accession>
<dbReference type="RefSeq" id="WP_084742682.1">
    <property type="nucleotide sequence ID" value="NZ_BAABQO010000010.1"/>
</dbReference>
<evidence type="ECO:0000313" key="2">
    <source>
        <dbReference type="EMBL" id="HII74080.1"/>
    </source>
</evidence>
<dbReference type="Proteomes" id="UP000646844">
    <property type="component" value="Unassembled WGS sequence"/>
</dbReference>
<proteinExistence type="predicted"/>
<reference evidence="2" key="1">
    <citation type="journal article" date="2020" name="bioRxiv">
        <title>A rank-normalized archaeal taxonomy based on genome phylogeny resolves widespread incomplete and uneven classifications.</title>
        <authorList>
            <person name="Rinke C."/>
            <person name="Chuvochina M."/>
            <person name="Mussig A.J."/>
            <person name="Chaumeil P.-A."/>
            <person name="Waite D.W."/>
            <person name="Whitman W.B."/>
            <person name="Parks D.H."/>
            <person name="Hugenholtz P."/>
        </authorList>
    </citation>
    <scope>NUCLEOTIDE SEQUENCE</scope>
    <source>
        <strain evidence="2">UBA8838</strain>
    </source>
</reference>
<evidence type="ECO:0000313" key="3">
    <source>
        <dbReference type="Proteomes" id="UP000646844"/>
    </source>
</evidence>
<feature type="domain" description="HEPN" evidence="1">
    <location>
        <begin position="5"/>
        <end position="44"/>
    </location>
</feature>
<dbReference type="Pfam" id="PF05168">
    <property type="entry name" value="HEPN"/>
    <property type="match status" value="1"/>
</dbReference>
<organism evidence="2 3">
    <name type="scientific">Sulfurisphaera tokodaii</name>
    <dbReference type="NCBI Taxonomy" id="111955"/>
    <lineage>
        <taxon>Archaea</taxon>
        <taxon>Thermoproteota</taxon>
        <taxon>Thermoprotei</taxon>
        <taxon>Sulfolobales</taxon>
        <taxon>Sulfolobaceae</taxon>
        <taxon>Sulfurisphaera</taxon>
    </lineage>
</organism>
<evidence type="ECO:0000259" key="1">
    <source>
        <dbReference type="PROSITE" id="PS50910"/>
    </source>
</evidence>
<dbReference type="AlphaFoldDB" id="A0A832TH22"/>
<dbReference type="Gene3D" id="1.20.120.330">
    <property type="entry name" value="Nucleotidyltransferases domain 2"/>
    <property type="match status" value="1"/>
</dbReference>
<gene>
    <name evidence="2" type="ORF">HA332_06825</name>
</gene>
<protein>
    <submittedName>
        <fullName evidence="2">HEPN domain-containing protein</fullName>
    </submittedName>
</protein>
<comment type="caution">
    <text evidence="2">The sequence shown here is derived from an EMBL/GenBank/DDBJ whole genome shotgun (WGS) entry which is preliminary data.</text>
</comment>
<dbReference type="GeneID" id="32220071"/>
<sequence>MSFLRKNSLSFLKEAERNLDEGEYNLAMFHLEQALQLTLKFILY</sequence>
<dbReference type="InterPro" id="IPR007842">
    <property type="entry name" value="HEPN_dom"/>
</dbReference>
<dbReference type="EMBL" id="DUJO01000026">
    <property type="protein sequence ID" value="HII74080.1"/>
    <property type="molecule type" value="Genomic_DNA"/>
</dbReference>
<name>A0A832TH22_9CREN</name>
<dbReference type="SUPFAM" id="SSF81593">
    <property type="entry name" value="Nucleotidyltransferase substrate binding subunit/domain"/>
    <property type="match status" value="1"/>
</dbReference>